<name>A0A023FBV6_AMBCJ</name>
<evidence type="ECO:0000256" key="1">
    <source>
        <dbReference type="SAM" id="SignalP"/>
    </source>
</evidence>
<feature type="signal peptide" evidence="1">
    <location>
        <begin position="1"/>
        <end position="18"/>
    </location>
</feature>
<reference evidence="2" key="1">
    <citation type="submission" date="2014-03" db="EMBL/GenBank/DDBJ databases">
        <title>The sialotranscriptome of Amblyomma triste, Amblyomma parvum and Amblyomma cajennense ticks, uncovered by 454-based RNA-seq.</title>
        <authorList>
            <person name="Garcia G.R."/>
            <person name="Gardinassi L.G."/>
            <person name="Ribeiro J.M."/>
            <person name="Anatriello E."/>
            <person name="Ferreira B.R."/>
            <person name="Moreira H.N."/>
            <person name="Mafra C."/>
            <person name="Olegario M.M."/>
            <person name="Szabo P.J."/>
            <person name="Miranda-Santos I.K."/>
            <person name="Maruyama S.R."/>
        </authorList>
    </citation>
    <scope>NUCLEOTIDE SEQUENCE</scope>
    <source>
        <strain evidence="2">Uberlandia</strain>
        <tissue evidence="2">Salivary glands</tissue>
    </source>
</reference>
<organism evidence="2">
    <name type="scientific">Amblyomma cajennense</name>
    <name type="common">Cayenne tick</name>
    <name type="synonym">Acarus cajennensis</name>
    <dbReference type="NCBI Taxonomy" id="34607"/>
    <lineage>
        <taxon>Eukaryota</taxon>
        <taxon>Metazoa</taxon>
        <taxon>Ecdysozoa</taxon>
        <taxon>Arthropoda</taxon>
        <taxon>Chelicerata</taxon>
        <taxon>Arachnida</taxon>
        <taxon>Acari</taxon>
        <taxon>Parasitiformes</taxon>
        <taxon>Ixodida</taxon>
        <taxon>Ixodoidea</taxon>
        <taxon>Ixodidae</taxon>
        <taxon>Amblyomminae</taxon>
        <taxon>Amblyomma</taxon>
    </lineage>
</organism>
<accession>A0A023FBV6</accession>
<dbReference type="AlphaFoldDB" id="A0A023FBV6"/>
<sequence length="118" mass="12738">MNTAFIFFLFATTAYVQCRPSEQPVEADGEVADAAQVEEKDFCKDVVQSDQLIFLGCLATLVPQANNLIQENGGDAESLLQKICGDNRTVYEAKIIAALETSDDAIETCSALIQSSTP</sequence>
<feature type="chain" id="PRO_5001520651" evidence="1">
    <location>
        <begin position="19"/>
        <end position="118"/>
    </location>
</feature>
<dbReference type="EMBL" id="GBBK01005491">
    <property type="protein sequence ID" value="JAC18991.1"/>
    <property type="molecule type" value="mRNA"/>
</dbReference>
<protein>
    <submittedName>
        <fullName evidence="2">Putative secreted protein</fullName>
    </submittedName>
</protein>
<proteinExistence type="evidence at transcript level"/>
<evidence type="ECO:0000313" key="2">
    <source>
        <dbReference type="EMBL" id="JAC18991.1"/>
    </source>
</evidence>
<keyword evidence="1" id="KW-0732">Signal</keyword>